<dbReference type="Pfam" id="PF24621">
    <property type="entry name" value="DHQS_C"/>
    <property type="match status" value="1"/>
</dbReference>
<dbReference type="Gene3D" id="1.20.1090.10">
    <property type="entry name" value="Dehydroquinate synthase-like - alpha domain"/>
    <property type="match status" value="1"/>
</dbReference>
<keyword evidence="5" id="KW-1185">Reference proteome</keyword>
<dbReference type="OrthoDB" id="197068at2759"/>
<dbReference type="GO" id="GO:0009073">
    <property type="term" value="P:aromatic amino acid family biosynthetic process"/>
    <property type="evidence" value="ECO:0007669"/>
    <property type="project" value="TreeGrafter"/>
</dbReference>
<dbReference type="InterPro" id="IPR056179">
    <property type="entry name" value="DHQS_C"/>
</dbReference>
<evidence type="ECO:0000313" key="4">
    <source>
        <dbReference type="EMBL" id="PUU76989.1"/>
    </source>
</evidence>
<dbReference type="GO" id="GO:0003856">
    <property type="term" value="F:3-dehydroquinate synthase activity"/>
    <property type="evidence" value="ECO:0007669"/>
    <property type="project" value="TreeGrafter"/>
</dbReference>
<feature type="domain" description="3-dehydroquinate synthase C-terminal" evidence="3">
    <location>
        <begin position="29"/>
        <end position="115"/>
    </location>
</feature>
<name>A0A2T6ZNB8_TUBBO</name>
<dbReference type="EMBL" id="NESQ01000167">
    <property type="protein sequence ID" value="PUU76989.1"/>
    <property type="molecule type" value="Genomic_DNA"/>
</dbReference>
<dbReference type="PANTHER" id="PTHR43622">
    <property type="entry name" value="3-DEHYDROQUINATE SYNTHASE"/>
    <property type="match status" value="1"/>
</dbReference>
<dbReference type="InterPro" id="IPR050071">
    <property type="entry name" value="Dehydroquinate_synthase"/>
</dbReference>
<protein>
    <submittedName>
        <fullName evidence="4">3-dehydroquinate synthase-domain-containing protein</fullName>
    </submittedName>
</protein>
<proteinExistence type="predicted"/>
<organism evidence="4 5">
    <name type="scientific">Tuber borchii</name>
    <name type="common">White truffle</name>
    <dbReference type="NCBI Taxonomy" id="42251"/>
    <lineage>
        <taxon>Eukaryota</taxon>
        <taxon>Fungi</taxon>
        <taxon>Dikarya</taxon>
        <taxon>Ascomycota</taxon>
        <taxon>Pezizomycotina</taxon>
        <taxon>Pezizomycetes</taxon>
        <taxon>Pezizales</taxon>
        <taxon>Tuberaceae</taxon>
        <taxon>Tuber</taxon>
    </lineage>
</organism>
<evidence type="ECO:0000256" key="2">
    <source>
        <dbReference type="ARBA" id="ARBA00023239"/>
    </source>
</evidence>
<reference evidence="4 5" key="1">
    <citation type="submission" date="2017-04" db="EMBL/GenBank/DDBJ databases">
        <title>Draft genome sequence of Tuber borchii Vittad., a whitish edible truffle.</title>
        <authorList>
            <consortium name="DOE Joint Genome Institute"/>
            <person name="Murat C."/>
            <person name="Kuo A."/>
            <person name="Barry K.W."/>
            <person name="Clum A."/>
            <person name="Dockter R.B."/>
            <person name="Fauchery L."/>
            <person name="Iotti M."/>
            <person name="Kohler A."/>
            <person name="Labutti K."/>
            <person name="Lindquist E.A."/>
            <person name="Lipzen A."/>
            <person name="Ohm R.A."/>
            <person name="Wang M."/>
            <person name="Grigoriev I.V."/>
            <person name="Zambonelli A."/>
            <person name="Martin F.M."/>
        </authorList>
    </citation>
    <scope>NUCLEOTIDE SEQUENCE [LARGE SCALE GENOMIC DNA]</scope>
    <source>
        <strain evidence="4 5">Tbo3840</strain>
    </source>
</reference>
<evidence type="ECO:0000313" key="5">
    <source>
        <dbReference type="Proteomes" id="UP000244722"/>
    </source>
</evidence>
<sequence length="117" mass="12796">MGEGVSGSSTHYHNCTVFLLLGRAQIGNVQNVFKDVILGSVRVKAYVVSADEREGGLGNLFNFGHSIGHAIKAILFPQMLHGEYVAIGMIKEAELARHLGVCKTWRCRETIQGLDQL</sequence>
<keyword evidence="1" id="KW-0520">NAD</keyword>
<dbReference type="STRING" id="42251.A0A2T6ZNB8"/>
<dbReference type="AlphaFoldDB" id="A0A2T6ZNB8"/>
<comment type="caution">
    <text evidence="4">The sequence shown here is derived from an EMBL/GenBank/DDBJ whole genome shotgun (WGS) entry which is preliminary data.</text>
</comment>
<accession>A0A2T6ZNB8</accession>
<gene>
    <name evidence="4" type="ORF">B9Z19DRAFT_202859</name>
</gene>
<dbReference type="SUPFAM" id="SSF56796">
    <property type="entry name" value="Dehydroquinate synthase-like"/>
    <property type="match status" value="1"/>
</dbReference>
<dbReference type="Proteomes" id="UP000244722">
    <property type="component" value="Unassembled WGS sequence"/>
</dbReference>
<evidence type="ECO:0000259" key="3">
    <source>
        <dbReference type="Pfam" id="PF24621"/>
    </source>
</evidence>
<dbReference type="PANTHER" id="PTHR43622:SF7">
    <property type="entry name" value="3-DEHYDROQUINATE SYNTHASE, CHLOROPLASTIC"/>
    <property type="match status" value="1"/>
</dbReference>
<evidence type="ECO:0000256" key="1">
    <source>
        <dbReference type="ARBA" id="ARBA00023027"/>
    </source>
</evidence>
<keyword evidence="2" id="KW-0456">Lyase</keyword>